<dbReference type="Proteomes" id="UP000265520">
    <property type="component" value="Unassembled WGS sequence"/>
</dbReference>
<name>A0A392R4G9_9FABA</name>
<evidence type="ECO:0000313" key="1">
    <source>
        <dbReference type="EMBL" id="MCI31473.1"/>
    </source>
</evidence>
<organism evidence="1 2">
    <name type="scientific">Trifolium medium</name>
    <dbReference type="NCBI Taxonomy" id="97028"/>
    <lineage>
        <taxon>Eukaryota</taxon>
        <taxon>Viridiplantae</taxon>
        <taxon>Streptophyta</taxon>
        <taxon>Embryophyta</taxon>
        <taxon>Tracheophyta</taxon>
        <taxon>Spermatophyta</taxon>
        <taxon>Magnoliopsida</taxon>
        <taxon>eudicotyledons</taxon>
        <taxon>Gunneridae</taxon>
        <taxon>Pentapetalae</taxon>
        <taxon>rosids</taxon>
        <taxon>fabids</taxon>
        <taxon>Fabales</taxon>
        <taxon>Fabaceae</taxon>
        <taxon>Papilionoideae</taxon>
        <taxon>50 kb inversion clade</taxon>
        <taxon>NPAAA clade</taxon>
        <taxon>Hologalegina</taxon>
        <taxon>IRL clade</taxon>
        <taxon>Trifolieae</taxon>
        <taxon>Trifolium</taxon>
    </lineage>
</organism>
<dbReference type="EMBL" id="LXQA010187309">
    <property type="protein sequence ID" value="MCI31473.1"/>
    <property type="molecule type" value="Genomic_DNA"/>
</dbReference>
<protein>
    <submittedName>
        <fullName evidence="1">Uncharacterized protein</fullName>
    </submittedName>
</protein>
<accession>A0A392R4G9</accession>
<sequence>MDDCCSTTVRWPPTSSDRQ</sequence>
<comment type="caution">
    <text evidence="1">The sequence shown here is derived from an EMBL/GenBank/DDBJ whole genome shotgun (WGS) entry which is preliminary data.</text>
</comment>
<reference evidence="1 2" key="1">
    <citation type="journal article" date="2018" name="Front. Plant Sci.">
        <title>Red Clover (Trifolium pratense) and Zigzag Clover (T. medium) - A Picture of Genomic Similarities and Differences.</title>
        <authorList>
            <person name="Dluhosova J."/>
            <person name="Istvanek J."/>
            <person name="Nedelnik J."/>
            <person name="Repkova J."/>
        </authorList>
    </citation>
    <scope>NUCLEOTIDE SEQUENCE [LARGE SCALE GENOMIC DNA]</scope>
    <source>
        <strain evidence="2">cv. 10/8</strain>
        <tissue evidence="1">Leaf</tissue>
    </source>
</reference>
<evidence type="ECO:0000313" key="2">
    <source>
        <dbReference type="Proteomes" id="UP000265520"/>
    </source>
</evidence>
<keyword evidence="2" id="KW-1185">Reference proteome</keyword>
<dbReference type="AlphaFoldDB" id="A0A392R4G9"/>
<proteinExistence type="predicted"/>
<feature type="non-terminal residue" evidence="1">
    <location>
        <position position="19"/>
    </location>
</feature>